<organism evidence="2 3">
    <name type="scientific">Coptis chinensis</name>
    <dbReference type="NCBI Taxonomy" id="261450"/>
    <lineage>
        <taxon>Eukaryota</taxon>
        <taxon>Viridiplantae</taxon>
        <taxon>Streptophyta</taxon>
        <taxon>Embryophyta</taxon>
        <taxon>Tracheophyta</taxon>
        <taxon>Spermatophyta</taxon>
        <taxon>Magnoliopsida</taxon>
        <taxon>Ranunculales</taxon>
        <taxon>Ranunculaceae</taxon>
        <taxon>Coptidoideae</taxon>
        <taxon>Coptis</taxon>
    </lineage>
</organism>
<dbReference type="GO" id="GO:0003723">
    <property type="term" value="F:RNA binding"/>
    <property type="evidence" value="ECO:0007669"/>
    <property type="project" value="UniProtKB-KW"/>
</dbReference>
<evidence type="ECO:0000313" key="3">
    <source>
        <dbReference type="Proteomes" id="UP000631114"/>
    </source>
</evidence>
<reference evidence="2 3" key="1">
    <citation type="submission" date="2020-10" db="EMBL/GenBank/DDBJ databases">
        <title>The Coptis chinensis genome and diversification of protoberbering-type alkaloids.</title>
        <authorList>
            <person name="Wang B."/>
            <person name="Shu S."/>
            <person name="Song C."/>
            <person name="Liu Y."/>
        </authorList>
    </citation>
    <scope>NUCLEOTIDE SEQUENCE [LARGE SCALE GENOMIC DNA]</scope>
    <source>
        <strain evidence="2">HL-2020</strain>
        <tissue evidence="2">Leaf</tissue>
    </source>
</reference>
<dbReference type="InterPro" id="IPR027417">
    <property type="entry name" value="P-loop_NTPase"/>
</dbReference>
<dbReference type="AlphaFoldDB" id="A0A835LNI6"/>
<name>A0A835LNI6_9MAGN</name>
<dbReference type="Proteomes" id="UP000631114">
    <property type="component" value="Unassembled WGS sequence"/>
</dbReference>
<comment type="caution">
    <text evidence="2">The sequence shown here is derived from an EMBL/GenBank/DDBJ whole genome shotgun (WGS) entry which is preliminary data.</text>
</comment>
<gene>
    <name evidence="2" type="ORF">IFM89_033377</name>
</gene>
<sequence length="234" mass="26311">MLCSTLSFPRLTSLLKQSVFVSIVGEAKFSMGSEFFHNLPLSPLLDGSDSIVCGFRIWSLVLQHILNHSSLCTKEDSCDCRNLFPQDAILSSNSFSCVIKQLRITRFPKILLFSATFNETIKSFAAKHVSDPNQMFVKKEELSLDVVKQYKVYCPDEKAKLELIKDRIFELGDKLGQTIIFVNSKNSAKILHEELGDYGYGCTTLHVPCPDKGGRMVVPSTVFTQHWEYATKGV</sequence>
<evidence type="ECO:0000256" key="1">
    <source>
        <dbReference type="ARBA" id="ARBA00022884"/>
    </source>
</evidence>
<dbReference type="SUPFAM" id="SSF52540">
    <property type="entry name" value="P-loop containing nucleoside triphosphate hydrolases"/>
    <property type="match status" value="1"/>
</dbReference>
<keyword evidence="3" id="KW-1185">Reference proteome</keyword>
<accession>A0A835LNI6</accession>
<keyword evidence="1" id="KW-0694">RNA-binding</keyword>
<dbReference type="PANTHER" id="PTHR47958">
    <property type="entry name" value="ATP-DEPENDENT RNA HELICASE DBP3"/>
    <property type="match status" value="1"/>
</dbReference>
<proteinExistence type="predicted"/>
<dbReference type="OrthoDB" id="10265785at2759"/>
<dbReference type="Gene3D" id="3.40.50.300">
    <property type="entry name" value="P-loop containing nucleotide triphosphate hydrolases"/>
    <property type="match status" value="1"/>
</dbReference>
<protein>
    <submittedName>
        <fullName evidence="2">Uncharacterized protein</fullName>
    </submittedName>
</protein>
<evidence type="ECO:0000313" key="2">
    <source>
        <dbReference type="EMBL" id="KAF9599032.1"/>
    </source>
</evidence>
<dbReference type="EMBL" id="JADFTS010000007">
    <property type="protein sequence ID" value="KAF9599032.1"/>
    <property type="molecule type" value="Genomic_DNA"/>
</dbReference>